<dbReference type="PANTHER" id="PTHR22847">
    <property type="entry name" value="WD40 REPEAT PROTEIN"/>
    <property type="match status" value="1"/>
</dbReference>
<evidence type="ECO:0000256" key="2">
    <source>
        <dbReference type="ARBA" id="ARBA00022737"/>
    </source>
</evidence>
<dbReference type="InterPro" id="IPR036322">
    <property type="entry name" value="WD40_repeat_dom_sf"/>
</dbReference>
<feature type="repeat" description="WD" evidence="3">
    <location>
        <begin position="601"/>
        <end position="640"/>
    </location>
</feature>
<evidence type="ECO:0000256" key="3">
    <source>
        <dbReference type="PROSITE-ProRule" id="PRU00221"/>
    </source>
</evidence>
<dbReference type="InterPro" id="IPR015943">
    <property type="entry name" value="WD40/YVTN_repeat-like_dom_sf"/>
</dbReference>
<dbReference type="eggNOG" id="KOG0281">
    <property type="taxonomic scope" value="Eukaryota"/>
</dbReference>
<feature type="repeat" description="WD" evidence="3">
    <location>
        <begin position="926"/>
        <end position="965"/>
    </location>
</feature>
<dbReference type="OrthoDB" id="538223at2759"/>
<dbReference type="STRING" id="461836.A0A0L0DKD5"/>
<dbReference type="OMA" id="MEGHSKW"/>
<sequence length="1092" mass="115368">MSTTAFNWRTTHILGPVVNNIYSRSPVNALQVRDDRLLVGFSDSTVRLFDRASGIRMWTLEGHGGPVNCLHSSKTRMVTGSDDKMIKVWDMREGRCLLTLEGHIAPVLCVRLSDRHILSGGRDHTIKVWDKSTGYCLRTLRGHTGRIVDLQLGAGSGSQFYTSSTDGTIKLWDVRSENRIRSYKGHKKAIVSFHHEEATLISAADDGTIKSWDCATGKCSLTLRVGSEREIPQSIRIRNDLLFCGEASGTIRIREASTGTPVRLLEGHASRVAALQVEDFEIWSGSSDSTVRRWSTEDEVRILLERMKTEEFEVVDNSVLSSNTFTGDLTSPGPASPSGGAPSGGAPSSAATSSVAPSAVDAGSSSCRDSGSLAAVTVPSSSMTPLASGLSTTSFSAAGPGSPGGVLAPDGPPGPAVTLSSALQGTTVEPAWAVGEFVVTDLASGDSPILCCALSRDYIVYGTEDGQIVIADRGSPSSRRTKMWTSPIRAIFVAAIGVGSGADDGSVALWSSGSGTAVWSVQHHIGAVNALQTNGKFVASGSQDGSLKVMNAADGILVHSLTDHSGPVTTLHFLATTIVSGAADGSLAIWNATSGEVVKVLSGHKGAVTALEFDDLEVLSASEDGTIRVWDVATGECVRMYSLGEGEARINCLQFDDSKIVHGLANGNLVVRDMETGESVRVLTRHSESVTDLAYDANVIVSASRDASLRMWTFTGAPADSGGLARSDIADKVEARMGEIMARAGPSSGKPGDSLRAGASGTTYSPGTSPGGGGTPSSLAVNSTSKHLELSELAEWSRAECKKRTINRGKNTAINCLHFTGDSLVTGGSDGVAKMWDINTGSRLKTFRGHLGAVNCLRFSGDTLVSGDDLHVRVWSMASNSCVVTLDGHEGPVLSLGFNSEVIVSGSRDHTLKVWDLETGRLLRTLKGHNGRITDLVLRDQMIVSASTDGTLKLWDINTSQRVRSFKGHTQGVNCCSVVSTSIVSGSADASLRVWDLGSGSTISVFDPSGANDVTHCLQADEHKIICGRRDGVLAVRTLIDGSVVRTWDAHTRAINAVQFDETRIVSGSEDKTAKVIEFDDKSGKNKSCVIS</sequence>
<dbReference type="SMART" id="SM00320">
    <property type="entry name" value="WD40"/>
    <property type="match status" value="19"/>
</dbReference>
<feature type="repeat" description="WD" evidence="3">
    <location>
        <begin position="561"/>
        <end position="600"/>
    </location>
</feature>
<dbReference type="InterPro" id="IPR056828">
    <property type="entry name" value="Beta-prop_TEP1_C"/>
</dbReference>
<keyword evidence="7" id="KW-1185">Reference proteome</keyword>
<dbReference type="PRINTS" id="PR00320">
    <property type="entry name" value="GPROTEINBRPT"/>
</dbReference>
<dbReference type="AlphaFoldDB" id="A0A0L0DKD5"/>
<feature type="region of interest" description="Disordered" evidence="4">
    <location>
        <begin position="742"/>
        <end position="784"/>
    </location>
</feature>
<feature type="domain" description="TEP-1 C-terminal beta-propeller" evidence="5">
    <location>
        <begin position="929"/>
        <end position="967"/>
    </location>
</feature>
<protein>
    <submittedName>
        <fullName evidence="6">NB-ARC domain-containing protein</fullName>
    </submittedName>
</protein>
<feature type="compositionally biased region" description="Low complexity" evidence="4">
    <location>
        <begin position="330"/>
        <end position="360"/>
    </location>
</feature>
<feature type="repeat" description="WD" evidence="3">
    <location>
        <begin position="183"/>
        <end position="222"/>
    </location>
</feature>
<proteinExistence type="predicted"/>
<keyword evidence="2" id="KW-0677">Repeat</keyword>
<reference evidence="6 7" key="1">
    <citation type="submission" date="2010-05" db="EMBL/GenBank/DDBJ databases">
        <title>The Genome Sequence of Thecamonas trahens ATCC 50062.</title>
        <authorList>
            <consortium name="The Broad Institute Genome Sequencing Platform"/>
            <person name="Russ C."/>
            <person name="Cuomo C."/>
            <person name="Shea T."/>
            <person name="Young S.K."/>
            <person name="Zeng Q."/>
            <person name="Koehrsen M."/>
            <person name="Haas B."/>
            <person name="Borodovsky M."/>
            <person name="Guigo R."/>
            <person name="Alvarado L."/>
            <person name="Berlin A."/>
            <person name="Bochicchio J."/>
            <person name="Borenstein D."/>
            <person name="Chapman S."/>
            <person name="Chen Z."/>
            <person name="Freedman E."/>
            <person name="Gellesch M."/>
            <person name="Goldberg J."/>
            <person name="Griggs A."/>
            <person name="Gujja S."/>
            <person name="Heilman E."/>
            <person name="Heiman D."/>
            <person name="Hepburn T."/>
            <person name="Howarth C."/>
            <person name="Jen D."/>
            <person name="Larson L."/>
            <person name="Mehta T."/>
            <person name="Park D."/>
            <person name="Pearson M."/>
            <person name="Roberts A."/>
            <person name="Saif S."/>
            <person name="Shenoy N."/>
            <person name="Sisk P."/>
            <person name="Stolte C."/>
            <person name="Sykes S."/>
            <person name="Thomson T."/>
            <person name="Walk T."/>
            <person name="White J."/>
            <person name="Yandava C."/>
            <person name="Burger G."/>
            <person name="Gray M.W."/>
            <person name="Holland P.W.H."/>
            <person name="King N."/>
            <person name="Lang F.B.F."/>
            <person name="Roger A.J."/>
            <person name="Ruiz-Trillo I."/>
            <person name="Lander E."/>
            <person name="Nusbaum C."/>
        </authorList>
    </citation>
    <scope>NUCLEOTIDE SEQUENCE [LARGE SCALE GENOMIC DNA]</scope>
    <source>
        <strain evidence="6 7">ATCC 50062</strain>
    </source>
</reference>
<feature type="region of interest" description="Disordered" evidence="4">
    <location>
        <begin position="325"/>
        <end position="367"/>
    </location>
</feature>
<feature type="repeat" description="WD" evidence="3">
    <location>
        <begin position="886"/>
        <end position="925"/>
    </location>
</feature>
<dbReference type="InterPro" id="IPR001680">
    <property type="entry name" value="WD40_rpt"/>
</dbReference>
<dbReference type="GeneID" id="25567276"/>
<dbReference type="InterPro" id="IPR020472">
    <property type="entry name" value="WD40_PAC1"/>
</dbReference>
<dbReference type="Proteomes" id="UP000054408">
    <property type="component" value="Unassembled WGS sequence"/>
</dbReference>
<dbReference type="PROSITE" id="PS50294">
    <property type="entry name" value="WD_REPEATS_REGION"/>
    <property type="match status" value="9"/>
</dbReference>
<evidence type="ECO:0000256" key="1">
    <source>
        <dbReference type="ARBA" id="ARBA00022574"/>
    </source>
</evidence>
<feature type="repeat" description="WD" evidence="3">
    <location>
        <begin position="100"/>
        <end position="139"/>
    </location>
</feature>
<dbReference type="PROSITE" id="PS00678">
    <property type="entry name" value="WD_REPEATS_1"/>
    <property type="match status" value="7"/>
</dbReference>
<evidence type="ECO:0000256" key="4">
    <source>
        <dbReference type="SAM" id="MobiDB-lite"/>
    </source>
</evidence>
<evidence type="ECO:0000313" key="6">
    <source>
        <dbReference type="EMBL" id="KNC52747.1"/>
    </source>
</evidence>
<dbReference type="Pfam" id="PF00400">
    <property type="entry name" value="WD40"/>
    <property type="match status" value="12"/>
</dbReference>
<gene>
    <name evidence="6" type="ORF">AMSG_08629</name>
</gene>
<dbReference type="InterPro" id="IPR019775">
    <property type="entry name" value="WD40_repeat_CS"/>
</dbReference>
<dbReference type="SUPFAM" id="SSF50978">
    <property type="entry name" value="WD40 repeat-like"/>
    <property type="match status" value="3"/>
</dbReference>
<dbReference type="Pfam" id="PF25048">
    <property type="entry name" value="Beta-prop_TEP1_C"/>
    <property type="match status" value="1"/>
</dbReference>
<dbReference type="CDD" id="cd00200">
    <property type="entry name" value="WD40"/>
    <property type="match status" value="3"/>
</dbReference>
<name>A0A0L0DKD5_THETB</name>
<dbReference type="RefSeq" id="XP_013755060.1">
    <property type="nucleotide sequence ID" value="XM_013899606.1"/>
</dbReference>
<dbReference type="PROSITE" id="PS50082">
    <property type="entry name" value="WD_REPEATS_2"/>
    <property type="match status" value="13"/>
</dbReference>
<evidence type="ECO:0000259" key="5">
    <source>
        <dbReference type="Pfam" id="PF25048"/>
    </source>
</evidence>
<keyword evidence="1 3" id="KW-0853">WD repeat</keyword>
<feature type="repeat" description="WD" evidence="3">
    <location>
        <begin position="807"/>
        <end position="846"/>
    </location>
</feature>
<feature type="repeat" description="WD" evidence="3">
    <location>
        <begin position="140"/>
        <end position="182"/>
    </location>
</feature>
<feature type="repeat" description="WD" evidence="3">
    <location>
        <begin position="265"/>
        <end position="304"/>
    </location>
</feature>
<evidence type="ECO:0000313" key="7">
    <source>
        <dbReference type="Proteomes" id="UP000054408"/>
    </source>
</evidence>
<accession>A0A0L0DKD5</accession>
<feature type="repeat" description="WD" evidence="3">
    <location>
        <begin position="966"/>
        <end position="1005"/>
    </location>
</feature>
<feature type="repeat" description="WD" evidence="3">
    <location>
        <begin position="847"/>
        <end position="885"/>
    </location>
</feature>
<dbReference type="Gene3D" id="2.130.10.10">
    <property type="entry name" value="YVTN repeat-like/Quinoprotein amine dehydrogenase"/>
    <property type="match status" value="5"/>
</dbReference>
<dbReference type="PANTHER" id="PTHR22847:SF637">
    <property type="entry name" value="WD REPEAT DOMAIN 5B"/>
    <property type="match status" value="1"/>
</dbReference>
<dbReference type="GO" id="GO:0005634">
    <property type="term" value="C:nucleus"/>
    <property type="evidence" value="ECO:0007669"/>
    <property type="project" value="TreeGrafter"/>
</dbReference>
<feature type="repeat" description="WD" evidence="3">
    <location>
        <begin position="683"/>
        <end position="712"/>
    </location>
</feature>
<dbReference type="EMBL" id="GL349475">
    <property type="protein sequence ID" value="KNC52747.1"/>
    <property type="molecule type" value="Genomic_DNA"/>
</dbReference>
<feature type="repeat" description="WD" evidence="3">
    <location>
        <begin position="60"/>
        <end position="99"/>
    </location>
</feature>
<organism evidence="6 7">
    <name type="scientific">Thecamonas trahens ATCC 50062</name>
    <dbReference type="NCBI Taxonomy" id="461836"/>
    <lineage>
        <taxon>Eukaryota</taxon>
        <taxon>Apusozoa</taxon>
        <taxon>Apusomonadida</taxon>
        <taxon>Apusomonadidae</taxon>
        <taxon>Thecamonas</taxon>
    </lineage>
</organism>
<dbReference type="eggNOG" id="KOG0274">
    <property type="taxonomic scope" value="Eukaryota"/>
</dbReference>